<evidence type="ECO:0000313" key="3">
    <source>
        <dbReference type="Proteomes" id="UP000198287"/>
    </source>
</evidence>
<evidence type="ECO:0000256" key="1">
    <source>
        <dbReference type="SAM" id="Phobius"/>
    </source>
</evidence>
<keyword evidence="1" id="KW-1133">Transmembrane helix</keyword>
<proteinExistence type="predicted"/>
<name>A0A226EE55_FOLCA</name>
<organism evidence="2 3">
    <name type="scientific">Folsomia candida</name>
    <name type="common">Springtail</name>
    <dbReference type="NCBI Taxonomy" id="158441"/>
    <lineage>
        <taxon>Eukaryota</taxon>
        <taxon>Metazoa</taxon>
        <taxon>Ecdysozoa</taxon>
        <taxon>Arthropoda</taxon>
        <taxon>Hexapoda</taxon>
        <taxon>Collembola</taxon>
        <taxon>Entomobryomorpha</taxon>
        <taxon>Isotomoidea</taxon>
        <taxon>Isotomidae</taxon>
        <taxon>Proisotominae</taxon>
        <taxon>Folsomia</taxon>
    </lineage>
</organism>
<protein>
    <submittedName>
        <fullName evidence="2">Uncharacterized protein</fullName>
    </submittedName>
</protein>
<gene>
    <name evidence="2" type="ORF">Fcan01_08593</name>
</gene>
<feature type="transmembrane region" description="Helical" evidence="1">
    <location>
        <begin position="40"/>
        <end position="64"/>
    </location>
</feature>
<keyword evidence="1" id="KW-0812">Transmembrane</keyword>
<keyword evidence="3" id="KW-1185">Reference proteome</keyword>
<comment type="caution">
    <text evidence="2">The sequence shown here is derived from an EMBL/GenBank/DDBJ whole genome shotgun (WGS) entry which is preliminary data.</text>
</comment>
<sequence length="162" mass="18300">MNKLLLLQTAFKLKIFSVMLGLVNVFLTAQYYEQESVFEVFLLASVAVTFAISVMYLSAVHYLGRSYTLTVRKCDAAIHFVMGAISFSVWTVFLILMMQMKTGPLCAITAKDGDPAREEQEFQCFSRIALRIVLGVMCIMNSVIYGIICYILISDDTQYEIL</sequence>
<accession>A0A226EE55</accession>
<dbReference type="AlphaFoldDB" id="A0A226EE55"/>
<dbReference type="OrthoDB" id="10564233at2759"/>
<feature type="transmembrane region" description="Helical" evidence="1">
    <location>
        <begin position="6"/>
        <end position="28"/>
    </location>
</feature>
<dbReference type="OMA" id="HAFRILC"/>
<evidence type="ECO:0000313" key="2">
    <source>
        <dbReference type="EMBL" id="OXA55337.1"/>
    </source>
</evidence>
<feature type="transmembrane region" description="Helical" evidence="1">
    <location>
        <begin position="128"/>
        <end position="153"/>
    </location>
</feature>
<dbReference type="EMBL" id="LNIX01000004">
    <property type="protein sequence ID" value="OXA55337.1"/>
    <property type="molecule type" value="Genomic_DNA"/>
</dbReference>
<feature type="transmembrane region" description="Helical" evidence="1">
    <location>
        <begin position="76"/>
        <end position="96"/>
    </location>
</feature>
<dbReference type="Proteomes" id="UP000198287">
    <property type="component" value="Unassembled WGS sequence"/>
</dbReference>
<reference evidence="2 3" key="1">
    <citation type="submission" date="2015-12" db="EMBL/GenBank/DDBJ databases">
        <title>The genome of Folsomia candida.</title>
        <authorList>
            <person name="Faddeeva A."/>
            <person name="Derks M.F."/>
            <person name="Anvar Y."/>
            <person name="Smit S."/>
            <person name="Van Straalen N."/>
            <person name="Roelofs D."/>
        </authorList>
    </citation>
    <scope>NUCLEOTIDE SEQUENCE [LARGE SCALE GENOMIC DNA]</scope>
    <source>
        <strain evidence="2 3">VU population</strain>
        <tissue evidence="2">Whole body</tissue>
    </source>
</reference>
<keyword evidence="1" id="KW-0472">Membrane</keyword>